<name>A0AAV8Y2G3_9CUCU</name>
<proteinExistence type="predicted"/>
<accession>A0AAV8Y2G3</accession>
<feature type="region of interest" description="Disordered" evidence="1">
    <location>
        <begin position="152"/>
        <end position="174"/>
    </location>
</feature>
<evidence type="ECO:0000256" key="1">
    <source>
        <dbReference type="SAM" id="MobiDB-lite"/>
    </source>
</evidence>
<feature type="compositionally biased region" description="Basic and acidic residues" evidence="1">
    <location>
        <begin position="233"/>
        <end position="246"/>
    </location>
</feature>
<gene>
    <name evidence="2" type="ORF">NQ318_001625</name>
</gene>
<keyword evidence="3" id="KW-1185">Reference proteome</keyword>
<dbReference type="Proteomes" id="UP001162162">
    <property type="component" value="Unassembled WGS sequence"/>
</dbReference>
<dbReference type="EMBL" id="JAPWTK010000227">
    <property type="protein sequence ID" value="KAJ8945160.1"/>
    <property type="molecule type" value="Genomic_DNA"/>
</dbReference>
<evidence type="ECO:0000313" key="3">
    <source>
        <dbReference type="Proteomes" id="UP001162162"/>
    </source>
</evidence>
<sequence>MKNSIEVNIGKINVPSTESEVQKESPKKVDINLEVKKNVLDKNQTVFEESILRNQDGPKKNEMRDKPLVISNTKKSMESIECPNVIVNKSLLGKGITKNLQIILRNEEGLKIGHDNDEQCRYLEKPSPSSDRRLQFIFNYVGKLEETLKQPLHKKSQNQIVPSRRGRKRKLEENVDLKNNNSSYEQTTGIKKRKRCIAPNPNLAIAKATKEKLCNNTDISPNGSFSLPLSPAESDKSVDKKEEELPKLTKQKKNVIMRIEQLNF</sequence>
<comment type="caution">
    <text evidence="2">The sequence shown here is derived from an EMBL/GenBank/DDBJ whole genome shotgun (WGS) entry which is preliminary data.</text>
</comment>
<protein>
    <submittedName>
        <fullName evidence="2">Uncharacterized protein</fullName>
    </submittedName>
</protein>
<dbReference type="AlphaFoldDB" id="A0AAV8Y2G3"/>
<reference evidence="2" key="1">
    <citation type="journal article" date="2023" name="Insect Mol. Biol.">
        <title>Genome sequencing provides insights into the evolution of gene families encoding plant cell wall-degrading enzymes in longhorned beetles.</title>
        <authorList>
            <person name="Shin N.R."/>
            <person name="Okamura Y."/>
            <person name="Kirsch R."/>
            <person name="Pauchet Y."/>
        </authorList>
    </citation>
    <scope>NUCLEOTIDE SEQUENCE</scope>
    <source>
        <strain evidence="2">AMC_N1</strain>
    </source>
</reference>
<feature type="region of interest" description="Disordered" evidence="1">
    <location>
        <begin position="220"/>
        <end position="246"/>
    </location>
</feature>
<organism evidence="2 3">
    <name type="scientific">Aromia moschata</name>
    <dbReference type="NCBI Taxonomy" id="1265417"/>
    <lineage>
        <taxon>Eukaryota</taxon>
        <taxon>Metazoa</taxon>
        <taxon>Ecdysozoa</taxon>
        <taxon>Arthropoda</taxon>
        <taxon>Hexapoda</taxon>
        <taxon>Insecta</taxon>
        <taxon>Pterygota</taxon>
        <taxon>Neoptera</taxon>
        <taxon>Endopterygota</taxon>
        <taxon>Coleoptera</taxon>
        <taxon>Polyphaga</taxon>
        <taxon>Cucujiformia</taxon>
        <taxon>Chrysomeloidea</taxon>
        <taxon>Cerambycidae</taxon>
        <taxon>Cerambycinae</taxon>
        <taxon>Callichromatini</taxon>
        <taxon>Aromia</taxon>
    </lineage>
</organism>
<evidence type="ECO:0000313" key="2">
    <source>
        <dbReference type="EMBL" id="KAJ8945160.1"/>
    </source>
</evidence>